<name>A0A4R0XL34_9BURK</name>
<accession>A0A4R0XL34</accession>
<evidence type="ECO:0000313" key="2">
    <source>
        <dbReference type="Proteomes" id="UP000294200"/>
    </source>
</evidence>
<protein>
    <submittedName>
        <fullName evidence="1">Uncharacterized protein</fullName>
    </submittedName>
</protein>
<dbReference type="Proteomes" id="UP000294200">
    <property type="component" value="Unassembled WGS sequence"/>
</dbReference>
<proteinExistence type="predicted"/>
<reference evidence="1 2" key="1">
    <citation type="submission" date="2017-02" db="EMBL/GenBank/DDBJ databases">
        <title>Paraburkholderia sophoroidis sp. nov. and Paraburkholderia steynii sp. nov. rhizobial symbionts of the fynbos legume Hypocalyptus sophoroides.</title>
        <authorList>
            <person name="Steenkamp E.T."/>
            <person name="Beukes C.W."/>
            <person name="Van Zyl E."/>
            <person name="Avontuur J."/>
            <person name="Chan W.Y."/>
            <person name="Hassen A."/>
            <person name="Palmer M."/>
            <person name="Mthombeni L."/>
            <person name="Phalane F."/>
            <person name="Sereme K."/>
            <person name="Venter S.N."/>
        </authorList>
    </citation>
    <scope>NUCLEOTIDE SEQUENCE [LARGE SCALE GENOMIC DNA]</scope>
    <source>
        <strain evidence="1 2">HC1.1ba</strain>
    </source>
</reference>
<gene>
    <name evidence="1" type="ORF">BZM27_09320</name>
</gene>
<comment type="caution">
    <text evidence="1">The sequence shown here is derived from an EMBL/GenBank/DDBJ whole genome shotgun (WGS) entry which is preliminary data.</text>
</comment>
<sequence length="84" mass="8506">MLASATRGAAAAALRDEFAVDAAATLVPAIDKTDSFYRVGLAEGYAAGLRDGRVAGYADGANDVVGEIGDHLERRVAAAPEASV</sequence>
<dbReference type="EMBL" id="MWML01000024">
    <property type="protein sequence ID" value="TCG08840.1"/>
    <property type="molecule type" value="Genomic_DNA"/>
</dbReference>
<evidence type="ECO:0000313" key="1">
    <source>
        <dbReference type="EMBL" id="TCG08840.1"/>
    </source>
</evidence>
<dbReference type="AlphaFoldDB" id="A0A4R0XL34"/>
<organism evidence="1 2">
    <name type="scientific">Paraburkholderia steynii</name>
    <dbReference type="NCBI Taxonomy" id="1245441"/>
    <lineage>
        <taxon>Bacteria</taxon>
        <taxon>Pseudomonadati</taxon>
        <taxon>Pseudomonadota</taxon>
        <taxon>Betaproteobacteria</taxon>
        <taxon>Burkholderiales</taxon>
        <taxon>Burkholderiaceae</taxon>
        <taxon>Paraburkholderia</taxon>
    </lineage>
</organism>
<keyword evidence="2" id="KW-1185">Reference proteome</keyword>